<dbReference type="InterPro" id="IPR029063">
    <property type="entry name" value="SAM-dependent_MTases_sf"/>
</dbReference>
<evidence type="ECO:0000256" key="1">
    <source>
        <dbReference type="ARBA" id="ARBA00022603"/>
    </source>
</evidence>
<accession>A0ABX0X9R8</accession>
<comment type="caution">
    <text evidence="4">The sequence shown here is derived from an EMBL/GenBank/DDBJ whole genome shotgun (WGS) entry which is preliminary data.</text>
</comment>
<evidence type="ECO:0000256" key="2">
    <source>
        <dbReference type="ARBA" id="ARBA00022679"/>
    </source>
</evidence>
<keyword evidence="2" id="KW-0808">Transferase</keyword>
<dbReference type="PIRSF" id="PIRSF004553">
    <property type="entry name" value="CHP00095"/>
    <property type="match status" value="1"/>
</dbReference>
<dbReference type="InterPro" id="IPR004398">
    <property type="entry name" value="RNA_MeTrfase_RsmD"/>
</dbReference>
<gene>
    <name evidence="4" type="ORF">GGR27_001510</name>
</gene>
<dbReference type="CDD" id="cd02440">
    <property type="entry name" value="AdoMet_MTases"/>
    <property type="match status" value="1"/>
</dbReference>
<dbReference type="Proteomes" id="UP000770785">
    <property type="component" value="Unassembled WGS sequence"/>
</dbReference>
<proteinExistence type="predicted"/>
<dbReference type="PANTHER" id="PTHR43542">
    <property type="entry name" value="METHYLTRANSFERASE"/>
    <property type="match status" value="1"/>
</dbReference>
<dbReference type="RefSeq" id="WP_168036776.1">
    <property type="nucleotide sequence ID" value="NZ_JAATJH010000002.1"/>
</dbReference>
<name>A0ABX0X9R8_9BACT</name>
<feature type="region of interest" description="Disordered" evidence="3">
    <location>
        <begin position="1"/>
        <end position="23"/>
    </location>
</feature>
<evidence type="ECO:0000256" key="3">
    <source>
        <dbReference type="SAM" id="MobiDB-lite"/>
    </source>
</evidence>
<organism evidence="4 5">
    <name type="scientific">Neolewinella antarctica</name>
    <dbReference type="NCBI Taxonomy" id="442734"/>
    <lineage>
        <taxon>Bacteria</taxon>
        <taxon>Pseudomonadati</taxon>
        <taxon>Bacteroidota</taxon>
        <taxon>Saprospiria</taxon>
        <taxon>Saprospirales</taxon>
        <taxon>Lewinellaceae</taxon>
        <taxon>Neolewinella</taxon>
    </lineage>
</organism>
<dbReference type="Pfam" id="PF03602">
    <property type="entry name" value="Cons_hypoth95"/>
    <property type="match status" value="1"/>
</dbReference>
<protein>
    <submittedName>
        <fullName evidence="4">16S rRNA (Guanine(966)-N(2))-methyltransferase RsmD</fullName>
    </submittedName>
</protein>
<keyword evidence="1" id="KW-0489">Methyltransferase</keyword>
<dbReference type="EMBL" id="JAATJH010000002">
    <property type="protein sequence ID" value="NJC26011.1"/>
    <property type="molecule type" value="Genomic_DNA"/>
</dbReference>
<dbReference type="PANTHER" id="PTHR43542:SF1">
    <property type="entry name" value="METHYLTRANSFERASE"/>
    <property type="match status" value="1"/>
</dbReference>
<reference evidence="4 5" key="1">
    <citation type="submission" date="2020-03" db="EMBL/GenBank/DDBJ databases">
        <title>Genomic Encyclopedia of Type Strains, Phase IV (KMG-IV): sequencing the most valuable type-strain genomes for metagenomic binning, comparative biology and taxonomic classification.</title>
        <authorList>
            <person name="Goeker M."/>
        </authorList>
    </citation>
    <scope>NUCLEOTIDE SEQUENCE [LARGE SCALE GENOMIC DNA]</scope>
    <source>
        <strain evidence="4 5">DSM 105096</strain>
    </source>
</reference>
<sequence length="186" mass="21379">MRIISGKHKGRRFSPPADNWPTRPTTDYAKEGLFNVLNNWFYFEDQRFLDLFGGTGSHDYEFLSRGCTDVTYVDKHGPAVKFVEKTIATLGAEAHIKIFRMDVFQFINRPVREPYTYIFAGPPYPLPNIPEIPDLVFAAGLLAPGGLFVLETNPHHDFSDDPRCTEKRNYGKTIFWFFEHPGAEEE</sequence>
<evidence type="ECO:0000313" key="4">
    <source>
        <dbReference type="EMBL" id="NJC26011.1"/>
    </source>
</evidence>
<evidence type="ECO:0000313" key="5">
    <source>
        <dbReference type="Proteomes" id="UP000770785"/>
    </source>
</evidence>
<dbReference type="Gene3D" id="3.40.50.150">
    <property type="entry name" value="Vaccinia Virus protein VP39"/>
    <property type="match status" value="1"/>
</dbReference>
<dbReference type="SUPFAM" id="SSF53335">
    <property type="entry name" value="S-adenosyl-L-methionine-dependent methyltransferases"/>
    <property type="match status" value="1"/>
</dbReference>
<keyword evidence="5" id="KW-1185">Reference proteome</keyword>
<feature type="compositionally biased region" description="Basic residues" evidence="3">
    <location>
        <begin position="1"/>
        <end position="12"/>
    </location>
</feature>